<dbReference type="EMBL" id="AZGZ01000020">
    <property type="protein sequence ID" value="KZZ89519.1"/>
    <property type="molecule type" value="Genomic_DNA"/>
</dbReference>
<gene>
    <name evidence="2" type="ORF">AAP_04274</name>
</gene>
<dbReference type="PANTHER" id="PTHR10188:SF8">
    <property type="entry name" value="THREONINE ASPARTASE 1"/>
    <property type="match status" value="1"/>
</dbReference>
<dbReference type="Pfam" id="PF01112">
    <property type="entry name" value="Asparaginase_2"/>
    <property type="match status" value="1"/>
</dbReference>
<dbReference type="GO" id="GO:0005737">
    <property type="term" value="C:cytoplasm"/>
    <property type="evidence" value="ECO:0007669"/>
    <property type="project" value="TreeGrafter"/>
</dbReference>
<dbReference type="InterPro" id="IPR000246">
    <property type="entry name" value="Peptidase_T2"/>
</dbReference>
<dbReference type="AlphaFoldDB" id="A0A167X1J5"/>
<reference evidence="2 3" key="1">
    <citation type="journal article" date="2016" name="Genome Biol. Evol.">
        <title>Divergent and convergent evolution of fungal pathogenicity.</title>
        <authorList>
            <person name="Shang Y."/>
            <person name="Xiao G."/>
            <person name="Zheng P."/>
            <person name="Cen K."/>
            <person name="Zhan S."/>
            <person name="Wang C."/>
        </authorList>
    </citation>
    <scope>NUCLEOTIDE SEQUENCE [LARGE SCALE GENOMIC DNA]</scope>
    <source>
        <strain evidence="2 3">ARSEF 7405</strain>
    </source>
</reference>
<feature type="region of interest" description="Disordered" evidence="1">
    <location>
        <begin position="181"/>
        <end position="219"/>
    </location>
</feature>
<dbReference type="InterPro" id="IPR037464">
    <property type="entry name" value="Taspase1"/>
</dbReference>
<accession>A0A167X1J5</accession>
<dbReference type="PANTHER" id="PTHR10188">
    <property type="entry name" value="L-ASPARAGINASE"/>
    <property type="match status" value="1"/>
</dbReference>
<dbReference type="CDD" id="cd04514">
    <property type="entry name" value="Taspase1_like"/>
    <property type="match status" value="1"/>
</dbReference>
<dbReference type="VEuPathDB" id="FungiDB:AAP_04274"/>
<dbReference type="GO" id="GO:0004298">
    <property type="term" value="F:threonine-type endopeptidase activity"/>
    <property type="evidence" value="ECO:0007669"/>
    <property type="project" value="InterPro"/>
</dbReference>
<keyword evidence="3" id="KW-1185">Reference proteome</keyword>
<dbReference type="GO" id="GO:0051604">
    <property type="term" value="P:protein maturation"/>
    <property type="evidence" value="ECO:0007669"/>
    <property type="project" value="TreeGrafter"/>
</dbReference>
<dbReference type="OrthoDB" id="77601at2759"/>
<dbReference type="Proteomes" id="UP000242877">
    <property type="component" value="Unassembled WGS sequence"/>
</dbReference>
<comment type="caution">
    <text evidence="2">The sequence shown here is derived from an EMBL/GenBank/DDBJ whole genome shotgun (WGS) entry which is preliminary data.</text>
</comment>
<evidence type="ECO:0000313" key="3">
    <source>
        <dbReference type="Proteomes" id="UP000242877"/>
    </source>
</evidence>
<dbReference type="SUPFAM" id="SSF56235">
    <property type="entry name" value="N-terminal nucleophile aminohydrolases (Ntn hydrolases)"/>
    <property type="match status" value="1"/>
</dbReference>
<proteinExistence type="predicted"/>
<dbReference type="Gene3D" id="3.60.20.30">
    <property type="entry name" value="(Glycosyl)asparaginase"/>
    <property type="match status" value="1"/>
</dbReference>
<sequence length="219" mass="23107">MHGNIAAGSSSGGLLLKNPGRIGPAALVNVGTSVLPVDPDDEDQRCVAVAVSGTGERMLTTTLARRCAERTYDCVRKVKLPGGKGTVLEECTEDEALASVINNEFMGHPGVAHSGFGSAIGVMGVKMERRGIAFFFGHTAESFAVASMHADDIEPQVLVSRINKNEKGKKKDQISVLQGGRLYPFRKKRTKAAEGASPSHTRSTKANQSAAEGNMKAKG</sequence>
<organism evidence="2 3">
    <name type="scientific">Ascosphaera apis ARSEF 7405</name>
    <dbReference type="NCBI Taxonomy" id="392613"/>
    <lineage>
        <taxon>Eukaryota</taxon>
        <taxon>Fungi</taxon>
        <taxon>Dikarya</taxon>
        <taxon>Ascomycota</taxon>
        <taxon>Pezizomycotina</taxon>
        <taxon>Eurotiomycetes</taxon>
        <taxon>Eurotiomycetidae</taxon>
        <taxon>Onygenales</taxon>
        <taxon>Ascosphaeraceae</taxon>
        <taxon>Ascosphaera</taxon>
    </lineage>
</organism>
<dbReference type="InterPro" id="IPR029055">
    <property type="entry name" value="Ntn_hydrolases_N"/>
</dbReference>
<evidence type="ECO:0000256" key="1">
    <source>
        <dbReference type="SAM" id="MobiDB-lite"/>
    </source>
</evidence>
<name>A0A167X1J5_9EURO</name>
<protein>
    <submittedName>
        <fullName evidence="2">Asparaginase</fullName>
    </submittedName>
</protein>
<feature type="compositionally biased region" description="Polar residues" evidence="1">
    <location>
        <begin position="198"/>
        <end position="211"/>
    </location>
</feature>
<evidence type="ECO:0000313" key="2">
    <source>
        <dbReference type="EMBL" id="KZZ89519.1"/>
    </source>
</evidence>